<reference evidence="2 3" key="1">
    <citation type="submission" date="2020-08" db="EMBL/GenBank/DDBJ databases">
        <title>A Genomic Blueprint of the Chicken Gut Microbiome.</title>
        <authorList>
            <person name="Gilroy R."/>
            <person name="Ravi A."/>
            <person name="Getino M."/>
            <person name="Pursley I."/>
            <person name="Horton D.L."/>
            <person name="Alikhan N.-F."/>
            <person name="Baker D."/>
            <person name="Gharbi K."/>
            <person name="Hall N."/>
            <person name="Watson M."/>
            <person name="Adriaenssens E.M."/>
            <person name="Foster-Nyarko E."/>
            <person name="Jarju S."/>
            <person name="Secka A."/>
            <person name="Antonio M."/>
            <person name="Oren A."/>
            <person name="Chaudhuri R."/>
            <person name="La Ragione R.M."/>
            <person name="Hildebrand F."/>
            <person name="Pallen M.J."/>
        </authorList>
    </citation>
    <scope>NUCLEOTIDE SEQUENCE [LARGE SCALE GENOMIC DNA]</scope>
    <source>
        <strain evidence="2 3">Sa5BUN4</strain>
    </source>
</reference>
<evidence type="ECO:0000313" key="2">
    <source>
        <dbReference type="EMBL" id="MBD7953230.1"/>
    </source>
</evidence>
<dbReference type="SUPFAM" id="SSF51338">
    <property type="entry name" value="Composite domain of metallo-dependent hydrolases"/>
    <property type="match status" value="1"/>
</dbReference>
<gene>
    <name evidence="2" type="ORF">H9654_03330</name>
</gene>
<comment type="caution">
    <text evidence="2">The sequence shown here is derived from an EMBL/GenBank/DDBJ whole genome shotgun (WGS) entry which is preliminary data.</text>
</comment>
<dbReference type="EMBL" id="JACSQS010000002">
    <property type="protein sequence ID" value="MBD7953230.1"/>
    <property type="molecule type" value="Genomic_DNA"/>
</dbReference>
<dbReference type="Pfam" id="PF07969">
    <property type="entry name" value="Amidohydro_3"/>
    <property type="match status" value="1"/>
</dbReference>
<dbReference type="PANTHER" id="PTHR22642">
    <property type="entry name" value="IMIDAZOLONEPROPIONASE"/>
    <property type="match status" value="1"/>
</dbReference>
<dbReference type="Gene3D" id="3.10.310.70">
    <property type="match status" value="1"/>
</dbReference>
<name>A0A8X8K1S3_9GAMM</name>
<evidence type="ECO:0000259" key="1">
    <source>
        <dbReference type="Pfam" id="PF07969"/>
    </source>
</evidence>
<dbReference type="Gene3D" id="2.30.40.10">
    <property type="entry name" value="Urease, subunit C, domain 1"/>
    <property type="match status" value="1"/>
</dbReference>
<keyword evidence="3" id="KW-1185">Reference proteome</keyword>
<accession>A0A8X8K1S3</accession>
<dbReference type="SUPFAM" id="SSF51556">
    <property type="entry name" value="Metallo-dependent hydrolases"/>
    <property type="match status" value="1"/>
</dbReference>
<dbReference type="PANTHER" id="PTHR22642:SF2">
    <property type="entry name" value="PROTEIN LONG AFTER FAR-RED 3"/>
    <property type="match status" value="1"/>
</dbReference>
<dbReference type="Gene3D" id="3.20.20.140">
    <property type="entry name" value="Metal-dependent hydrolases"/>
    <property type="match status" value="1"/>
</dbReference>
<sequence length="550" mass="59108">MATAQDAADVIYFGGDVVTVNDAQPTAEAVAIKDGRILAVGRLQDLVARAQGTGTQLIDMAGTTMLPGFIDPHSHFLNAMTMEDQANVTAPPVGPASTAAEIVAELQRFAKAKSKAPGDLVMGYGYDENLLPGDHPLTRDDLDPAFPDTPVVVVHVSTHGAVLNSAALKKFGITAATPTPPGGIIARRPGTREPTGLLMETAWISLHEQMPVASQEQEPRQLRYAQDLYAAAGVTTAQDGATMAAQVEVLKRAADRGELFIDIISYPFIGELEKVLQAHPARTFGHYDKRFKLGGCKIMADGSPQGRTAYFTTPYLTGGPGGETDWKGEPTFPRDILDGMFRTCYDQGLQVIAHANGDAAIDTVLGAHAAATAGTAPKDRRTVVIHSQFVRRDQLQQYVDHQLIPSFYTEHTFFFGQAHIKNRGIAQASFISPMKTAIAMGLKPTNHTDFSVAPIDQMMVVWSAVNRRLRSGDILGPDERISPLDALKAITLHAAHAYFEEAEKGSIEPGKLADLVILDGNPLTVDPGAIKDIKVVETIKEGRTIYRAGS</sequence>
<dbReference type="AlphaFoldDB" id="A0A8X8K1S3"/>
<dbReference type="InterPro" id="IPR032466">
    <property type="entry name" value="Metal_Hydrolase"/>
</dbReference>
<evidence type="ECO:0000313" key="3">
    <source>
        <dbReference type="Proteomes" id="UP000636938"/>
    </source>
</evidence>
<feature type="domain" description="Amidohydrolase 3" evidence="1">
    <location>
        <begin position="56"/>
        <end position="546"/>
    </location>
</feature>
<dbReference type="InterPro" id="IPR013108">
    <property type="entry name" value="Amidohydro_3"/>
</dbReference>
<dbReference type="InterPro" id="IPR011059">
    <property type="entry name" value="Metal-dep_hydrolase_composite"/>
</dbReference>
<organism evidence="2 3">
    <name type="scientific">Stenotrophomonas lacuserhaii</name>
    <dbReference type="NCBI Taxonomy" id="2760084"/>
    <lineage>
        <taxon>Bacteria</taxon>
        <taxon>Pseudomonadati</taxon>
        <taxon>Pseudomonadota</taxon>
        <taxon>Gammaproteobacteria</taxon>
        <taxon>Lysobacterales</taxon>
        <taxon>Lysobacteraceae</taxon>
        <taxon>Stenotrophomonas</taxon>
    </lineage>
</organism>
<dbReference type="Proteomes" id="UP000636938">
    <property type="component" value="Unassembled WGS sequence"/>
</dbReference>
<proteinExistence type="predicted"/>
<dbReference type="InterPro" id="IPR033932">
    <property type="entry name" value="YtcJ-like"/>
</dbReference>
<dbReference type="GO" id="GO:0016810">
    <property type="term" value="F:hydrolase activity, acting on carbon-nitrogen (but not peptide) bonds"/>
    <property type="evidence" value="ECO:0007669"/>
    <property type="project" value="InterPro"/>
</dbReference>
<dbReference type="CDD" id="cd01300">
    <property type="entry name" value="YtcJ_like"/>
    <property type="match status" value="1"/>
</dbReference>
<protein>
    <submittedName>
        <fullName evidence="2">Amidohydrolase</fullName>
    </submittedName>
</protein>